<feature type="domain" description="HTH luxR-type" evidence="3">
    <location>
        <begin position="133"/>
        <end position="198"/>
    </location>
</feature>
<dbReference type="EMBL" id="SMAD01000008">
    <property type="protein sequence ID" value="TCS86290.1"/>
    <property type="molecule type" value="Genomic_DNA"/>
</dbReference>
<gene>
    <name evidence="5" type="ORF">EDD80_10882</name>
</gene>
<dbReference type="InterPro" id="IPR016032">
    <property type="entry name" value="Sig_transdc_resp-reg_C-effctor"/>
</dbReference>
<dbReference type="CDD" id="cd17534">
    <property type="entry name" value="REC_DC-like"/>
    <property type="match status" value="1"/>
</dbReference>
<sequence length="198" mass="22148">MKKNACVLIVEDELITAESIAELLAQEGYKIAGTAKDAAKALDICALAEDTPQVVICDINIKGEIKGISLARQLKELFGCEIIFLTAYSDTKTLKEAFEAEPVMYVVKPYSDTQLLVAVQMAFHKVFKKENIDRGSKLVLTEREREIAQLVADGLASKQIAQKLHISVETVKTHRKRMLQKNSIYNFPQLVYLMTQEA</sequence>
<dbReference type="InterPro" id="IPR001789">
    <property type="entry name" value="Sig_transdc_resp-reg_receiver"/>
</dbReference>
<dbReference type="CDD" id="cd06170">
    <property type="entry name" value="LuxR_C_like"/>
    <property type="match status" value="1"/>
</dbReference>
<dbReference type="InterPro" id="IPR036388">
    <property type="entry name" value="WH-like_DNA-bd_sf"/>
</dbReference>
<dbReference type="GO" id="GO:0000160">
    <property type="term" value="P:phosphorelay signal transduction system"/>
    <property type="evidence" value="ECO:0007669"/>
    <property type="project" value="InterPro"/>
</dbReference>
<dbReference type="AlphaFoldDB" id="A0A4R3KNY1"/>
<dbReference type="Gene3D" id="1.10.10.10">
    <property type="entry name" value="Winged helix-like DNA-binding domain superfamily/Winged helix DNA-binding domain"/>
    <property type="match status" value="1"/>
</dbReference>
<organism evidence="5 6">
    <name type="scientific">Anseongella ginsenosidimutans</name>
    <dbReference type="NCBI Taxonomy" id="496056"/>
    <lineage>
        <taxon>Bacteria</taxon>
        <taxon>Pseudomonadati</taxon>
        <taxon>Bacteroidota</taxon>
        <taxon>Sphingobacteriia</taxon>
        <taxon>Sphingobacteriales</taxon>
        <taxon>Sphingobacteriaceae</taxon>
        <taxon>Anseongella</taxon>
    </lineage>
</organism>
<keyword evidence="6" id="KW-1185">Reference proteome</keyword>
<evidence type="ECO:0000313" key="6">
    <source>
        <dbReference type="Proteomes" id="UP000295807"/>
    </source>
</evidence>
<feature type="domain" description="Response regulatory" evidence="4">
    <location>
        <begin position="6"/>
        <end position="123"/>
    </location>
</feature>
<dbReference type="PROSITE" id="PS50043">
    <property type="entry name" value="HTH_LUXR_2"/>
    <property type="match status" value="1"/>
</dbReference>
<proteinExistence type="predicted"/>
<dbReference type="SMART" id="SM00421">
    <property type="entry name" value="HTH_LUXR"/>
    <property type="match status" value="1"/>
</dbReference>
<dbReference type="PANTHER" id="PTHR43214">
    <property type="entry name" value="TWO-COMPONENT RESPONSE REGULATOR"/>
    <property type="match status" value="1"/>
</dbReference>
<accession>A0A4R3KNY1</accession>
<dbReference type="InterPro" id="IPR011006">
    <property type="entry name" value="CheY-like_superfamily"/>
</dbReference>
<dbReference type="Gene3D" id="3.40.50.2300">
    <property type="match status" value="1"/>
</dbReference>
<dbReference type="InterPro" id="IPR039420">
    <property type="entry name" value="WalR-like"/>
</dbReference>
<dbReference type="PROSITE" id="PS50110">
    <property type="entry name" value="RESPONSE_REGULATORY"/>
    <property type="match status" value="1"/>
</dbReference>
<dbReference type="PRINTS" id="PR00038">
    <property type="entry name" value="HTHLUXR"/>
</dbReference>
<dbReference type="Pfam" id="PF00072">
    <property type="entry name" value="Response_reg"/>
    <property type="match status" value="1"/>
</dbReference>
<name>A0A4R3KNY1_9SPHI</name>
<feature type="modified residue" description="4-aspartylphosphate" evidence="2">
    <location>
        <position position="58"/>
    </location>
</feature>
<dbReference type="RefSeq" id="WP_158640666.1">
    <property type="nucleotide sequence ID" value="NZ_CP042432.1"/>
</dbReference>
<reference evidence="5 6" key="1">
    <citation type="submission" date="2019-03" db="EMBL/GenBank/DDBJ databases">
        <title>Genomic Encyclopedia of Type Strains, Phase IV (KMG-IV): sequencing the most valuable type-strain genomes for metagenomic binning, comparative biology and taxonomic classification.</title>
        <authorList>
            <person name="Goeker M."/>
        </authorList>
    </citation>
    <scope>NUCLEOTIDE SEQUENCE [LARGE SCALE GENOMIC DNA]</scope>
    <source>
        <strain evidence="5 6">DSM 21100</strain>
    </source>
</reference>
<dbReference type="GO" id="GO:0006355">
    <property type="term" value="P:regulation of DNA-templated transcription"/>
    <property type="evidence" value="ECO:0007669"/>
    <property type="project" value="InterPro"/>
</dbReference>
<dbReference type="Proteomes" id="UP000295807">
    <property type="component" value="Unassembled WGS sequence"/>
</dbReference>
<keyword evidence="2" id="KW-0597">Phosphoprotein</keyword>
<evidence type="ECO:0000259" key="3">
    <source>
        <dbReference type="PROSITE" id="PS50043"/>
    </source>
</evidence>
<evidence type="ECO:0000313" key="5">
    <source>
        <dbReference type="EMBL" id="TCS86290.1"/>
    </source>
</evidence>
<comment type="caution">
    <text evidence="5">The sequence shown here is derived from an EMBL/GenBank/DDBJ whole genome shotgun (WGS) entry which is preliminary data.</text>
</comment>
<protein>
    <submittedName>
        <fullName evidence="5">LuxR family two component transcriptional regulator</fullName>
    </submittedName>
</protein>
<dbReference type="PROSITE" id="PS00622">
    <property type="entry name" value="HTH_LUXR_1"/>
    <property type="match status" value="1"/>
</dbReference>
<evidence type="ECO:0000256" key="2">
    <source>
        <dbReference type="PROSITE-ProRule" id="PRU00169"/>
    </source>
</evidence>
<evidence type="ECO:0000256" key="1">
    <source>
        <dbReference type="ARBA" id="ARBA00023125"/>
    </source>
</evidence>
<evidence type="ECO:0000259" key="4">
    <source>
        <dbReference type="PROSITE" id="PS50110"/>
    </source>
</evidence>
<dbReference type="PANTHER" id="PTHR43214:SF44">
    <property type="entry name" value="TWO-COMPONENT RESPONSE REGULATOR"/>
    <property type="match status" value="1"/>
</dbReference>
<dbReference type="SUPFAM" id="SSF52172">
    <property type="entry name" value="CheY-like"/>
    <property type="match status" value="1"/>
</dbReference>
<dbReference type="GO" id="GO:0003677">
    <property type="term" value="F:DNA binding"/>
    <property type="evidence" value="ECO:0007669"/>
    <property type="project" value="UniProtKB-KW"/>
</dbReference>
<dbReference type="InterPro" id="IPR000792">
    <property type="entry name" value="Tscrpt_reg_LuxR_C"/>
</dbReference>
<dbReference type="SUPFAM" id="SSF46894">
    <property type="entry name" value="C-terminal effector domain of the bipartite response regulators"/>
    <property type="match status" value="1"/>
</dbReference>
<keyword evidence="1" id="KW-0238">DNA-binding</keyword>
<dbReference type="SMART" id="SM00448">
    <property type="entry name" value="REC"/>
    <property type="match status" value="1"/>
</dbReference>
<dbReference type="Pfam" id="PF00196">
    <property type="entry name" value="GerE"/>
    <property type="match status" value="1"/>
</dbReference>